<sequence length="57" mass="6074">MNRQFHDSDAKVFQPGASIIEADCCEPDKTTAMSLPGSTVVNTRPRQANLANPALTG</sequence>
<evidence type="ECO:0000313" key="2">
    <source>
        <dbReference type="Proteomes" id="UP000006222"/>
    </source>
</evidence>
<accession>F2AYW6</accession>
<dbReference type="PATRIC" id="fig|991778.3.peg.5210"/>
<dbReference type="AlphaFoldDB" id="F2AYW6"/>
<name>F2AYW6_RHOBT</name>
<gene>
    <name evidence="1" type="ORF">RBWH47_04702</name>
</gene>
<reference evidence="1 2" key="1">
    <citation type="journal article" date="2013" name="Mar. Genomics">
        <title>Expression of sulfatases in Rhodopirellula baltica and the diversity of sulfatases in the genus Rhodopirellula.</title>
        <authorList>
            <person name="Wegner C.E."/>
            <person name="Richter-Heitmann T."/>
            <person name="Klindworth A."/>
            <person name="Klockow C."/>
            <person name="Richter M."/>
            <person name="Achstetter T."/>
            <person name="Glockner F.O."/>
            <person name="Harder J."/>
        </authorList>
    </citation>
    <scope>NUCLEOTIDE SEQUENCE [LARGE SCALE GENOMIC DNA]</scope>
    <source>
        <strain evidence="1 2">WH47</strain>
    </source>
</reference>
<dbReference type="EMBL" id="AFAR01000246">
    <property type="protein sequence ID" value="EGF25151.1"/>
    <property type="molecule type" value="Genomic_DNA"/>
</dbReference>
<organism evidence="1 2">
    <name type="scientific">Rhodopirellula baltica WH47</name>
    <dbReference type="NCBI Taxonomy" id="991778"/>
    <lineage>
        <taxon>Bacteria</taxon>
        <taxon>Pseudomonadati</taxon>
        <taxon>Planctomycetota</taxon>
        <taxon>Planctomycetia</taxon>
        <taxon>Pirellulales</taxon>
        <taxon>Pirellulaceae</taxon>
        <taxon>Rhodopirellula</taxon>
    </lineage>
</organism>
<proteinExistence type="predicted"/>
<dbReference type="Proteomes" id="UP000006222">
    <property type="component" value="Unassembled WGS sequence"/>
</dbReference>
<evidence type="ECO:0000313" key="1">
    <source>
        <dbReference type="EMBL" id="EGF25151.1"/>
    </source>
</evidence>
<protein>
    <submittedName>
        <fullName evidence="1">Uncharacterized protein</fullName>
    </submittedName>
</protein>
<comment type="caution">
    <text evidence="1">The sequence shown here is derived from an EMBL/GenBank/DDBJ whole genome shotgun (WGS) entry which is preliminary data.</text>
</comment>